<evidence type="ECO:0000256" key="2">
    <source>
        <dbReference type="ARBA" id="ARBA00008467"/>
    </source>
</evidence>
<evidence type="ECO:0000256" key="3">
    <source>
        <dbReference type="ARBA" id="ARBA00012356"/>
    </source>
</evidence>
<evidence type="ECO:0000256" key="6">
    <source>
        <dbReference type="ARBA" id="ARBA00022679"/>
    </source>
</evidence>
<dbReference type="InterPro" id="IPR018201">
    <property type="entry name" value="Ketoacyl_synth_AS"/>
</dbReference>
<accession>A0ABY5Y4X1</accession>
<evidence type="ECO:0000256" key="8">
    <source>
        <dbReference type="ARBA" id="ARBA00023098"/>
    </source>
</evidence>
<evidence type="ECO:0000256" key="10">
    <source>
        <dbReference type="ARBA" id="ARBA00023315"/>
    </source>
</evidence>
<organism evidence="14 15">
    <name type="scientific">Taurinivorans muris</name>
    <dbReference type="NCBI Taxonomy" id="2787751"/>
    <lineage>
        <taxon>Bacteria</taxon>
        <taxon>Pseudomonadati</taxon>
        <taxon>Thermodesulfobacteriota</taxon>
        <taxon>Desulfovibrionia</taxon>
        <taxon>Desulfovibrionales</taxon>
        <taxon>Desulfovibrionaceae</taxon>
        <taxon>Taurinivorans</taxon>
    </lineage>
</organism>
<protein>
    <recommendedName>
        <fullName evidence="4 11">3-oxoacyl-[acyl-carrier-protein] synthase 2</fullName>
        <ecNumber evidence="3 11">2.3.1.179</ecNumber>
    </recommendedName>
</protein>
<dbReference type="EMBL" id="CP065938">
    <property type="protein sequence ID" value="UWX06263.1"/>
    <property type="molecule type" value="Genomic_DNA"/>
</dbReference>
<comment type="catalytic activity">
    <reaction evidence="11">
        <text>(9Z)-hexadecenoyl-[ACP] + malonyl-[ACP] + H(+) = 3-oxo-(11Z)-octadecenoyl-[ACP] + holo-[ACP] + CO2</text>
        <dbReference type="Rhea" id="RHEA:55040"/>
        <dbReference type="Rhea" id="RHEA-COMP:9623"/>
        <dbReference type="Rhea" id="RHEA-COMP:9685"/>
        <dbReference type="Rhea" id="RHEA-COMP:10800"/>
        <dbReference type="Rhea" id="RHEA-COMP:14074"/>
        <dbReference type="ChEBI" id="CHEBI:15378"/>
        <dbReference type="ChEBI" id="CHEBI:16526"/>
        <dbReference type="ChEBI" id="CHEBI:64479"/>
        <dbReference type="ChEBI" id="CHEBI:78449"/>
        <dbReference type="ChEBI" id="CHEBI:83989"/>
        <dbReference type="ChEBI" id="CHEBI:138538"/>
        <dbReference type="EC" id="2.3.1.179"/>
    </reaction>
</comment>
<dbReference type="InterPro" id="IPR014031">
    <property type="entry name" value="Ketoacyl_synth_C"/>
</dbReference>
<evidence type="ECO:0000256" key="12">
    <source>
        <dbReference type="RuleBase" id="RU003694"/>
    </source>
</evidence>
<dbReference type="Pfam" id="PF02801">
    <property type="entry name" value="Ketoacyl-synt_C"/>
    <property type="match status" value="1"/>
</dbReference>
<dbReference type="NCBIfam" id="TIGR03150">
    <property type="entry name" value="fabF"/>
    <property type="match status" value="1"/>
</dbReference>
<dbReference type="GO" id="GO:0004315">
    <property type="term" value="F:3-oxoacyl-[acyl-carrier-protein] synthase activity"/>
    <property type="evidence" value="ECO:0007669"/>
    <property type="project" value="UniProtKB-EC"/>
</dbReference>
<gene>
    <name evidence="14" type="primary">fabF</name>
    <name evidence="14" type="ORF">JBF11_02820</name>
</gene>
<keyword evidence="5 11" id="KW-0444">Lipid biosynthesis</keyword>
<evidence type="ECO:0000256" key="9">
    <source>
        <dbReference type="ARBA" id="ARBA00023160"/>
    </source>
</evidence>
<proteinExistence type="inferred from homology"/>
<keyword evidence="8" id="KW-0443">Lipid metabolism</keyword>
<evidence type="ECO:0000256" key="1">
    <source>
        <dbReference type="ARBA" id="ARBA00005194"/>
    </source>
</evidence>
<name>A0ABY5Y4X1_9BACT</name>
<dbReference type="Proteomes" id="UP001058120">
    <property type="component" value="Chromosome"/>
</dbReference>
<dbReference type="Pfam" id="PF00109">
    <property type="entry name" value="ketoacyl-synt"/>
    <property type="match status" value="1"/>
</dbReference>
<dbReference type="RefSeq" id="WP_334315866.1">
    <property type="nucleotide sequence ID" value="NZ_CP065938.1"/>
</dbReference>
<dbReference type="InterPro" id="IPR016039">
    <property type="entry name" value="Thiolase-like"/>
</dbReference>
<dbReference type="SUPFAM" id="SSF53901">
    <property type="entry name" value="Thiolase-like"/>
    <property type="match status" value="2"/>
</dbReference>
<dbReference type="InterPro" id="IPR014030">
    <property type="entry name" value="Ketoacyl_synth_N"/>
</dbReference>
<comment type="function">
    <text evidence="11">Involved in the type II fatty acid elongation cycle. Catalyzes the elongation of a wide range of acyl-ACP by the addition of two carbons from malonyl-ACP to an acyl acceptor. Can efficiently catalyze the conversion of palmitoleoyl-ACP (cis-hexadec-9-enoyl-ACP) to cis-vaccenoyl-ACP (cis-octadec-11-enoyl-ACP), an essential step in the thermal regulation of fatty acid composition.</text>
</comment>
<keyword evidence="9 11" id="KW-0275">Fatty acid biosynthesis</keyword>
<dbReference type="EC" id="2.3.1.179" evidence="3 11"/>
<comment type="catalytic activity">
    <reaction evidence="11">
        <text>a fatty acyl-[ACP] + malonyl-[ACP] + H(+) = a 3-oxoacyl-[ACP] + holo-[ACP] + CO2</text>
        <dbReference type="Rhea" id="RHEA:22836"/>
        <dbReference type="Rhea" id="RHEA-COMP:9623"/>
        <dbReference type="Rhea" id="RHEA-COMP:9685"/>
        <dbReference type="Rhea" id="RHEA-COMP:9916"/>
        <dbReference type="Rhea" id="RHEA-COMP:14125"/>
        <dbReference type="ChEBI" id="CHEBI:15378"/>
        <dbReference type="ChEBI" id="CHEBI:16526"/>
        <dbReference type="ChEBI" id="CHEBI:64479"/>
        <dbReference type="ChEBI" id="CHEBI:78449"/>
        <dbReference type="ChEBI" id="CHEBI:78776"/>
        <dbReference type="ChEBI" id="CHEBI:138651"/>
    </reaction>
</comment>
<dbReference type="CDD" id="cd00834">
    <property type="entry name" value="KAS_I_II"/>
    <property type="match status" value="1"/>
</dbReference>
<keyword evidence="10 11" id="KW-0012">Acyltransferase</keyword>
<keyword evidence="15" id="KW-1185">Reference proteome</keyword>
<evidence type="ECO:0000259" key="13">
    <source>
        <dbReference type="SMART" id="SM00825"/>
    </source>
</evidence>
<evidence type="ECO:0000313" key="14">
    <source>
        <dbReference type="EMBL" id="UWX06263.1"/>
    </source>
</evidence>
<evidence type="ECO:0000256" key="7">
    <source>
        <dbReference type="ARBA" id="ARBA00022832"/>
    </source>
</evidence>
<evidence type="ECO:0000256" key="11">
    <source>
        <dbReference type="PIRNR" id="PIRNR000447"/>
    </source>
</evidence>
<dbReference type="InterPro" id="IPR020841">
    <property type="entry name" value="PKS_Beta-ketoAc_synthase_dom"/>
</dbReference>
<comment type="similarity">
    <text evidence="2 11 12">Belongs to the thiolase-like superfamily. Beta-ketoacyl-ACP synthases family.</text>
</comment>
<dbReference type="PANTHER" id="PTHR11712:SF336">
    <property type="entry name" value="3-OXOACYL-[ACYL-CARRIER-PROTEIN] SYNTHASE, MITOCHONDRIAL"/>
    <property type="match status" value="1"/>
</dbReference>
<evidence type="ECO:0000313" key="15">
    <source>
        <dbReference type="Proteomes" id="UP001058120"/>
    </source>
</evidence>
<reference evidence="14" key="1">
    <citation type="submission" date="2020-12" db="EMBL/GenBank/DDBJ databases">
        <title>Taurinivorans muris gen. nov., sp. nov., fundamental and realized metabolic niche of a ubiquitous sulfidogenic bacterium in the murine intestine.</title>
        <authorList>
            <person name="Ye H."/>
            <person name="Hanson B.T."/>
            <person name="Loy A."/>
        </authorList>
    </citation>
    <scope>NUCLEOTIDE SEQUENCE</scope>
    <source>
        <strain evidence="14">LT0009</strain>
    </source>
</reference>
<dbReference type="Gene3D" id="3.40.47.10">
    <property type="match status" value="1"/>
</dbReference>
<keyword evidence="6 11" id="KW-0808">Transferase</keyword>
<sequence length="415" mass="43604">MTRKRVVVTGISAITPLGLDVESTWEGILAGKSGIKKITSFDTTGFDTDIAGEITDFNPDTYIQPKQSKRMDRFTQLSVCAAMQLIENSGYTITAENADRVGVILGVGLGGLATIEVFHSKLVEAGPSRVSPFYIPMLISNIAPGQIAIAVGAKGPNYVLTSACASATHSIGSAYTEIVMGRCDAMITGGAESTITPMGISGFTSMKALCTKYNDSPEKASRPFDAERGGFVMGEGAGMLLLESLDSALARGAHIYAEVVGFGASDDANHMVAPLETGEGMALAMKRALQDAQVDPNEIDSINAHGTSTHANDEAETKAIKQVFGDHAKNIAICSNKSQLGHLLGAAGGVESVLSVLTLDTGMVPGTINLENPDPVCDLNYMPDGPKKLDPKYVLCSNFGFGGTNASMLYKRYEA</sequence>
<feature type="domain" description="Ketosynthase family 3 (KS3)" evidence="13">
    <location>
        <begin position="6"/>
        <end position="415"/>
    </location>
</feature>
<dbReference type="InterPro" id="IPR017568">
    <property type="entry name" value="3-oxoacyl-ACP_synth-2"/>
</dbReference>
<evidence type="ECO:0000256" key="4">
    <source>
        <dbReference type="ARBA" id="ARBA00014657"/>
    </source>
</evidence>
<comment type="pathway">
    <text evidence="1 11">Lipid metabolism; fatty acid biosynthesis.</text>
</comment>
<dbReference type="InterPro" id="IPR000794">
    <property type="entry name" value="Beta-ketoacyl_synthase"/>
</dbReference>
<dbReference type="PANTHER" id="PTHR11712">
    <property type="entry name" value="POLYKETIDE SYNTHASE-RELATED"/>
    <property type="match status" value="1"/>
</dbReference>
<dbReference type="NCBIfam" id="NF005589">
    <property type="entry name" value="PRK07314.1"/>
    <property type="match status" value="1"/>
</dbReference>
<dbReference type="SMART" id="SM00825">
    <property type="entry name" value="PKS_KS"/>
    <property type="match status" value="1"/>
</dbReference>
<evidence type="ECO:0000256" key="5">
    <source>
        <dbReference type="ARBA" id="ARBA00022516"/>
    </source>
</evidence>
<keyword evidence="7" id="KW-0276">Fatty acid metabolism</keyword>
<dbReference type="PIRSF" id="PIRSF000447">
    <property type="entry name" value="KAS_II"/>
    <property type="match status" value="1"/>
</dbReference>
<dbReference type="PROSITE" id="PS00606">
    <property type="entry name" value="KS3_1"/>
    <property type="match status" value="1"/>
</dbReference>